<organism evidence="6 7">
    <name type="scientific">Celerinatantimonas yamalensis</name>
    <dbReference type="NCBI Taxonomy" id="559956"/>
    <lineage>
        <taxon>Bacteria</taxon>
        <taxon>Pseudomonadati</taxon>
        <taxon>Pseudomonadota</taxon>
        <taxon>Gammaproteobacteria</taxon>
        <taxon>Celerinatantimonadaceae</taxon>
        <taxon>Celerinatantimonas</taxon>
    </lineage>
</organism>
<evidence type="ECO:0000256" key="2">
    <source>
        <dbReference type="ARBA" id="ARBA00010736"/>
    </source>
</evidence>
<accession>A0ABW9GBD2</accession>
<dbReference type="Gene3D" id="3.30.1340.10">
    <property type="entry name" value="HPr-like"/>
    <property type="match status" value="1"/>
</dbReference>
<reference evidence="6 7" key="1">
    <citation type="journal article" date="2013" name="Int. J. Syst. Evol. Microbiol.">
        <title>Celerinatantimonas yamalensis sp. nov., a cold-adapted diazotrophic bacterium from a cold permafrost brine.</title>
        <authorList>
            <person name="Shcherbakova V."/>
            <person name="Chuvilskaya N."/>
            <person name="Rivkina E."/>
            <person name="Demidov N."/>
            <person name="Uchaeva V."/>
            <person name="Suetin S."/>
            <person name="Suzina N."/>
            <person name="Gilichinsky D."/>
        </authorList>
    </citation>
    <scope>NUCLEOTIDE SEQUENCE [LARGE SCALE GENOMIC DNA]</scope>
    <source>
        <strain evidence="6 7">C7</strain>
    </source>
</reference>
<proteinExistence type="inferred from homology"/>
<dbReference type="InterPro" id="IPR000032">
    <property type="entry name" value="HPr-like"/>
</dbReference>
<dbReference type="Proteomes" id="UP001629953">
    <property type="component" value="Unassembled WGS sequence"/>
</dbReference>
<keyword evidence="4" id="KW-0598">Phosphotransferase system</keyword>
<protein>
    <submittedName>
        <fullName evidence="6">HPr family phosphocarrier protein</fullName>
    </submittedName>
</protein>
<evidence type="ECO:0000256" key="1">
    <source>
        <dbReference type="ARBA" id="ARBA00004496"/>
    </source>
</evidence>
<evidence type="ECO:0000313" key="7">
    <source>
        <dbReference type="Proteomes" id="UP001629953"/>
    </source>
</evidence>
<name>A0ABW9GBD2_9GAMM</name>
<comment type="subcellular location">
    <subcellularLocation>
        <location evidence="1">Cytoplasm</location>
    </subcellularLocation>
</comment>
<dbReference type="EMBL" id="JBEQCT010000010">
    <property type="protein sequence ID" value="MFM2486704.1"/>
    <property type="molecule type" value="Genomic_DNA"/>
</dbReference>
<evidence type="ECO:0000256" key="3">
    <source>
        <dbReference type="ARBA" id="ARBA00022490"/>
    </source>
</evidence>
<keyword evidence="3" id="KW-0963">Cytoplasm</keyword>
<comment type="caution">
    <text evidence="6">The sequence shown here is derived from an EMBL/GenBank/DDBJ whole genome shotgun (WGS) entry which is preliminary data.</text>
</comment>
<comment type="similarity">
    <text evidence="2">Belongs to the HPr family.</text>
</comment>
<dbReference type="PANTHER" id="PTHR33705:SF2">
    <property type="entry name" value="PHOSPHOCARRIER PROTEIN NPR"/>
    <property type="match status" value="1"/>
</dbReference>
<keyword evidence="7" id="KW-1185">Reference proteome</keyword>
<dbReference type="PRINTS" id="PR00107">
    <property type="entry name" value="PHOSPHOCPHPR"/>
</dbReference>
<sequence>MPMKIRQQLTITNKLGLHARAAIKLVELAAMFDAEVMLITEDKQASAASVLGLLLLERAQGQQIVVECDGHDAQDALTAVRALIEARFEEQE</sequence>
<dbReference type="Pfam" id="PF00381">
    <property type="entry name" value="PTS-HPr"/>
    <property type="match status" value="1"/>
</dbReference>
<dbReference type="PANTHER" id="PTHR33705">
    <property type="entry name" value="PHOSPHOCARRIER PROTEIN HPR"/>
    <property type="match status" value="1"/>
</dbReference>
<dbReference type="InterPro" id="IPR050399">
    <property type="entry name" value="HPr"/>
</dbReference>
<evidence type="ECO:0000259" key="5">
    <source>
        <dbReference type="PROSITE" id="PS51350"/>
    </source>
</evidence>
<dbReference type="InterPro" id="IPR035895">
    <property type="entry name" value="HPr-like_sf"/>
</dbReference>
<dbReference type="PROSITE" id="PS51350">
    <property type="entry name" value="PTS_HPR_DOM"/>
    <property type="match status" value="1"/>
</dbReference>
<feature type="domain" description="HPr" evidence="5">
    <location>
        <begin position="4"/>
        <end position="91"/>
    </location>
</feature>
<dbReference type="SUPFAM" id="SSF55594">
    <property type="entry name" value="HPr-like"/>
    <property type="match status" value="1"/>
</dbReference>
<evidence type="ECO:0000256" key="4">
    <source>
        <dbReference type="ARBA" id="ARBA00022683"/>
    </source>
</evidence>
<gene>
    <name evidence="6" type="ORF">ABUE30_16860</name>
</gene>
<evidence type="ECO:0000313" key="6">
    <source>
        <dbReference type="EMBL" id="MFM2486704.1"/>
    </source>
</evidence>
<dbReference type="NCBIfam" id="TIGR01003">
    <property type="entry name" value="PTS_HPr_family"/>
    <property type="match status" value="1"/>
</dbReference>